<dbReference type="EMBL" id="JBHSHT010000002">
    <property type="protein sequence ID" value="MFC4825096.1"/>
    <property type="molecule type" value="Genomic_DNA"/>
</dbReference>
<dbReference type="InterPro" id="IPR003265">
    <property type="entry name" value="HhH-GPD_domain"/>
</dbReference>
<dbReference type="CDD" id="cd00056">
    <property type="entry name" value="ENDO3c"/>
    <property type="match status" value="1"/>
</dbReference>
<dbReference type="RefSeq" id="WP_254269199.1">
    <property type="nucleotide sequence ID" value="NZ_CP100400.1"/>
</dbReference>
<gene>
    <name evidence="5" type="ORF">ACFO9K_12595</name>
</gene>
<dbReference type="PANTHER" id="PTHR43003:SF5">
    <property type="entry name" value="DNA-3-METHYLADENINE GLYCOSYLASE"/>
    <property type="match status" value="1"/>
</dbReference>
<dbReference type="InterPro" id="IPR011257">
    <property type="entry name" value="DNA_glycosylase"/>
</dbReference>
<dbReference type="SUPFAM" id="SSF48150">
    <property type="entry name" value="DNA-glycosylase"/>
    <property type="match status" value="1"/>
</dbReference>
<dbReference type="Gene3D" id="1.10.1670.40">
    <property type="match status" value="1"/>
</dbReference>
<sequence length="203" mass="22533">MTDEAITALREDELLGPLVAEYGPLTIEPADDFFQRFVTSVLRQQVSMASAAATRERLFEAVAVTPEGILAADPQTLRDVGLSRQKTEYVRNIAEAFVEEGYSQAYFADTTDEEVLAELTSIKGVGAWTANMQLMFSLGRPDVFPVGDLGIRKGMEALFDAEMTRTEMVEAAERWAPYRSYASLYLWRADEDITDSVGEVTPL</sequence>
<dbReference type="Pfam" id="PF00730">
    <property type="entry name" value="HhH-GPD"/>
    <property type="match status" value="1"/>
</dbReference>
<dbReference type="FunFam" id="1.10.340.30:FF:000004">
    <property type="entry name" value="DNA-3-methyladenine glycosylase II"/>
    <property type="match status" value="1"/>
</dbReference>
<comment type="caution">
    <text evidence="5">The sequence shown here is derived from an EMBL/GenBank/DDBJ whole genome shotgun (WGS) entry which is preliminary data.</text>
</comment>
<dbReference type="Gene3D" id="1.10.340.30">
    <property type="entry name" value="Hypothetical protein, domain 2"/>
    <property type="match status" value="1"/>
</dbReference>
<dbReference type="InterPro" id="IPR051912">
    <property type="entry name" value="Alkylbase_DNA_Glycosylase/TA"/>
</dbReference>
<evidence type="ECO:0000256" key="2">
    <source>
        <dbReference type="ARBA" id="ARBA00022763"/>
    </source>
</evidence>
<dbReference type="GO" id="GO:0006281">
    <property type="term" value="P:DNA repair"/>
    <property type="evidence" value="ECO:0007669"/>
    <property type="project" value="UniProtKB-KW"/>
</dbReference>
<dbReference type="PANTHER" id="PTHR43003">
    <property type="entry name" value="DNA-3-METHYLADENINE GLYCOSYLASE"/>
    <property type="match status" value="1"/>
</dbReference>
<dbReference type="GeneID" id="73044195"/>
<keyword evidence="6" id="KW-1185">Reference proteome</keyword>
<accession>A0ABD5Q4E6</accession>
<evidence type="ECO:0000313" key="6">
    <source>
        <dbReference type="Proteomes" id="UP001595945"/>
    </source>
</evidence>
<evidence type="ECO:0000259" key="4">
    <source>
        <dbReference type="SMART" id="SM00478"/>
    </source>
</evidence>
<evidence type="ECO:0000313" key="5">
    <source>
        <dbReference type="EMBL" id="MFC4825096.1"/>
    </source>
</evidence>
<keyword evidence="3" id="KW-0234">DNA repair</keyword>
<name>A0ABD5Q4E6_9EURY</name>
<proteinExistence type="inferred from homology"/>
<dbReference type="SMART" id="SM00478">
    <property type="entry name" value="ENDO3c"/>
    <property type="match status" value="1"/>
</dbReference>
<protein>
    <submittedName>
        <fullName evidence="5">DNA-3-methyladenine glycosylase family protein</fullName>
    </submittedName>
</protein>
<comment type="similarity">
    <text evidence="1">Belongs to the alkylbase DNA glycosidase AlkA family.</text>
</comment>
<evidence type="ECO:0000256" key="1">
    <source>
        <dbReference type="ARBA" id="ARBA00010817"/>
    </source>
</evidence>
<feature type="domain" description="HhH-GPD" evidence="4">
    <location>
        <begin position="42"/>
        <end position="191"/>
    </location>
</feature>
<organism evidence="5 6">
    <name type="scientific">Halorussus aquaticus</name>
    <dbReference type="NCBI Taxonomy" id="2953748"/>
    <lineage>
        <taxon>Archaea</taxon>
        <taxon>Methanobacteriati</taxon>
        <taxon>Methanobacteriota</taxon>
        <taxon>Stenosarchaea group</taxon>
        <taxon>Halobacteria</taxon>
        <taxon>Halobacteriales</taxon>
        <taxon>Haladaptataceae</taxon>
        <taxon>Halorussus</taxon>
    </lineage>
</organism>
<keyword evidence="2" id="KW-0227">DNA damage</keyword>
<evidence type="ECO:0000256" key="3">
    <source>
        <dbReference type="ARBA" id="ARBA00023204"/>
    </source>
</evidence>
<dbReference type="AlphaFoldDB" id="A0ABD5Q4E6"/>
<dbReference type="Proteomes" id="UP001595945">
    <property type="component" value="Unassembled WGS sequence"/>
</dbReference>
<reference evidence="5 6" key="1">
    <citation type="journal article" date="2019" name="Int. J. Syst. Evol. Microbiol.">
        <title>The Global Catalogue of Microorganisms (GCM) 10K type strain sequencing project: providing services to taxonomists for standard genome sequencing and annotation.</title>
        <authorList>
            <consortium name="The Broad Institute Genomics Platform"/>
            <consortium name="The Broad Institute Genome Sequencing Center for Infectious Disease"/>
            <person name="Wu L."/>
            <person name="Ma J."/>
        </authorList>
    </citation>
    <scope>NUCLEOTIDE SEQUENCE [LARGE SCALE GENOMIC DNA]</scope>
    <source>
        <strain evidence="5 6">XZYJ18</strain>
    </source>
</reference>